<sequence>MRSSRSNNRDREREEIAFDVAEFERTLPTVSIELKMSGERGSISTAVHGAPVHVSTCMSSTAKFDPKVSD</sequence>
<evidence type="ECO:0000313" key="1">
    <source>
        <dbReference type="Proteomes" id="UP000492821"/>
    </source>
</evidence>
<reference evidence="2" key="2">
    <citation type="submission" date="2020-10" db="UniProtKB">
        <authorList>
            <consortium name="WormBaseParasite"/>
        </authorList>
    </citation>
    <scope>IDENTIFICATION</scope>
</reference>
<protein>
    <submittedName>
        <fullName evidence="2">SHSP domain-containing protein</fullName>
    </submittedName>
</protein>
<reference evidence="1" key="1">
    <citation type="journal article" date="2013" name="Genetics">
        <title>The draft genome and transcriptome of Panagrellus redivivus are shaped by the harsh demands of a free-living lifestyle.</title>
        <authorList>
            <person name="Srinivasan J."/>
            <person name="Dillman A.R."/>
            <person name="Macchietto M.G."/>
            <person name="Heikkinen L."/>
            <person name="Lakso M."/>
            <person name="Fracchia K.M."/>
            <person name="Antoshechkin I."/>
            <person name="Mortazavi A."/>
            <person name="Wong G."/>
            <person name="Sternberg P.W."/>
        </authorList>
    </citation>
    <scope>NUCLEOTIDE SEQUENCE [LARGE SCALE GENOMIC DNA]</scope>
    <source>
        <strain evidence="1">MT8872</strain>
    </source>
</reference>
<dbReference type="AlphaFoldDB" id="A0A7E4UWQ5"/>
<accession>A0A7E4UWQ5</accession>
<proteinExistence type="predicted"/>
<evidence type="ECO:0000313" key="2">
    <source>
        <dbReference type="WBParaSite" id="Pan_g13448.t1"/>
    </source>
</evidence>
<name>A0A7E4UWQ5_PANRE</name>
<dbReference type="WBParaSite" id="Pan_g13448.t1">
    <property type="protein sequence ID" value="Pan_g13448.t1"/>
    <property type="gene ID" value="Pan_g13448"/>
</dbReference>
<dbReference type="Proteomes" id="UP000492821">
    <property type="component" value="Unassembled WGS sequence"/>
</dbReference>
<organism evidence="1 2">
    <name type="scientific">Panagrellus redivivus</name>
    <name type="common">Microworm</name>
    <dbReference type="NCBI Taxonomy" id="6233"/>
    <lineage>
        <taxon>Eukaryota</taxon>
        <taxon>Metazoa</taxon>
        <taxon>Ecdysozoa</taxon>
        <taxon>Nematoda</taxon>
        <taxon>Chromadorea</taxon>
        <taxon>Rhabditida</taxon>
        <taxon>Tylenchina</taxon>
        <taxon>Panagrolaimomorpha</taxon>
        <taxon>Panagrolaimoidea</taxon>
        <taxon>Panagrolaimidae</taxon>
        <taxon>Panagrellus</taxon>
    </lineage>
</organism>
<keyword evidence="1" id="KW-1185">Reference proteome</keyword>